<dbReference type="InterPro" id="IPR029760">
    <property type="entry name" value="GPX_CS"/>
</dbReference>
<proteinExistence type="inferred from homology"/>
<keyword evidence="2 5" id="KW-0575">Peroxidase</keyword>
<dbReference type="PIRSF" id="PIRSF000303">
    <property type="entry name" value="Glutathion_perox"/>
    <property type="match status" value="1"/>
</dbReference>
<comment type="similarity">
    <text evidence="1 5">Belongs to the glutathione peroxidase family.</text>
</comment>
<evidence type="ECO:0000256" key="3">
    <source>
        <dbReference type="ARBA" id="ARBA00023002"/>
    </source>
</evidence>
<dbReference type="EMBL" id="FMVM01000012">
    <property type="protein sequence ID" value="SCY92339.1"/>
    <property type="molecule type" value="Genomic_DNA"/>
</dbReference>
<evidence type="ECO:0000313" key="6">
    <source>
        <dbReference type="EMBL" id="SCY92339.1"/>
    </source>
</evidence>
<dbReference type="Pfam" id="PF00255">
    <property type="entry name" value="GSHPx"/>
    <property type="match status" value="1"/>
</dbReference>
<dbReference type="PANTHER" id="PTHR11592:SF78">
    <property type="entry name" value="GLUTATHIONE PEROXIDASE"/>
    <property type="match status" value="1"/>
</dbReference>
<dbReference type="SUPFAM" id="SSF52833">
    <property type="entry name" value="Thioredoxin-like"/>
    <property type="match status" value="1"/>
</dbReference>
<dbReference type="STRING" id="582692.SAMN05720606_11274"/>
<dbReference type="PRINTS" id="PR01011">
    <property type="entry name" value="GLUTPROXDASE"/>
</dbReference>
<sequence length="183" mass="21384">MSFYNKKVHFIDGRLADLTIYRGKVLLVVNTASKCSYARQFETLQQLYEKYQRYGLEILAFPCNQFNEKEPGDNFEVKAHCENQLKLTFPLFEKIEVRGLNAHPIFQFLTEQAPFLGFDTETASGEWMDHFLNEKFPDIYKGDGIKWNFTKFLIDQNGQVRGRFETTTEPFDIEPSIQSLLSI</sequence>
<dbReference type="GO" id="GO:0034599">
    <property type="term" value="P:cellular response to oxidative stress"/>
    <property type="evidence" value="ECO:0007669"/>
    <property type="project" value="TreeGrafter"/>
</dbReference>
<dbReference type="RefSeq" id="WP_090922440.1">
    <property type="nucleotide sequence ID" value="NZ_FMVM01000012.1"/>
</dbReference>
<dbReference type="InterPro" id="IPR000889">
    <property type="entry name" value="Glutathione_peroxidase"/>
</dbReference>
<gene>
    <name evidence="6" type="ORF">SAMN05720606_11274</name>
</gene>
<protein>
    <recommendedName>
        <fullName evidence="5">Glutathione peroxidase</fullName>
    </recommendedName>
</protein>
<evidence type="ECO:0000256" key="2">
    <source>
        <dbReference type="ARBA" id="ARBA00022559"/>
    </source>
</evidence>
<dbReference type="PROSITE" id="PS00763">
    <property type="entry name" value="GLUTATHIONE_PEROXID_2"/>
    <property type="match status" value="1"/>
</dbReference>
<evidence type="ECO:0000256" key="4">
    <source>
        <dbReference type="PIRSR" id="PIRSR000303-1"/>
    </source>
</evidence>
<dbReference type="Gene3D" id="3.40.30.10">
    <property type="entry name" value="Glutaredoxin"/>
    <property type="match status" value="1"/>
</dbReference>
<feature type="active site" evidence="4">
    <location>
        <position position="35"/>
    </location>
</feature>
<keyword evidence="7" id="KW-1185">Reference proteome</keyword>
<dbReference type="GO" id="GO:0004601">
    <property type="term" value="F:peroxidase activity"/>
    <property type="evidence" value="ECO:0007669"/>
    <property type="project" value="UniProtKB-KW"/>
</dbReference>
<dbReference type="PROSITE" id="PS51355">
    <property type="entry name" value="GLUTATHIONE_PEROXID_3"/>
    <property type="match status" value="1"/>
</dbReference>
<organism evidence="6 7">
    <name type="scientific">Paenibacillus polysaccharolyticus</name>
    <dbReference type="NCBI Taxonomy" id="582692"/>
    <lineage>
        <taxon>Bacteria</taxon>
        <taxon>Bacillati</taxon>
        <taxon>Bacillota</taxon>
        <taxon>Bacilli</taxon>
        <taxon>Bacillales</taxon>
        <taxon>Paenibacillaceae</taxon>
        <taxon>Paenibacillus</taxon>
    </lineage>
</organism>
<dbReference type="InterPro" id="IPR036249">
    <property type="entry name" value="Thioredoxin-like_sf"/>
</dbReference>
<evidence type="ECO:0000256" key="1">
    <source>
        <dbReference type="ARBA" id="ARBA00006926"/>
    </source>
</evidence>
<dbReference type="Proteomes" id="UP000198538">
    <property type="component" value="Unassembled WGS sequence"/>
</dbReference>
<dbReference type="PANTHER" id="PTHR11592">
    <property type="entry name" value="GLUTATHIONE PEROXIDASE"/>
    <property type="match status" value="1"/>
</dbReference>
<dbReference type="AlphaFoldDB" id="A0A1G5JXE4"/>
<accession>A0A1G5JXE4</accession>
<reference evidence="7" key="1">
    <citation type="submission" date="2016-10" db="EMBL/GenBank/DDBJ databases">
        <authorList>
            <person name="Varghese N."/>
            <person name="Submissions S."/>
        </authorList>
    </citation>
    <scope>NUCLEOTIDE SEQUENCE [LARGE SCALE GENOMIC DNA]</scope>
    <source>
        <strain evidence="7">BL9</strain>
    </source>
</reference>
<evidence type="ECO:0000256" key="5">
    <source>
        <dbReference type="RuleBase" id="RU000499"/>
    </source>
</evidence>
<keyword evidence="3 5" id="KW-0560">Oxidoreductase</keyword>
<name>A0A1G5JXE4_9BACL</name>
<evidence type="ECO:0000313" key="7">
    <source>
        <dbReference type="Proteomes" id="UP000198538"/>
    </source>
</evidence>
<dbReference type="CDD" id="cd00340">
    <property type="entry name" value="GSH_Peroxidase"/>
    <property type="match status" value="1"/>
</dbReference>